<reference evidence="2" key="1">
    <citation type="journal article" date="2022" name="ISME J.">
        <title>Identification of active gaseous-alkane degraders at natural gas seeps.</title>
        <authorList>
            <person name="Farhan Ul Haque M."/>
            <person name="Hernandez M."/>
            <person name="Crombie A.T."/>
            <person name="Murrell J.C."/>
        </authorList>
    </citation>
    <scope>NUCLEOTIDE SEQUENCE</scope>
    <source>
        <strain evidence="2">ANDR5</strain>
    </source>
</reference>
<keyword evidence="1" id="KW-0472">Membrane</keyword>
<keyword evidence="3" id="KW-1185">Reference proteome</keyword>
<dbReference type="RefSeq" id="WP_243072121.1">
    <property type="nucleotide sequence ID" value="NZ_JAIVFL010000001.1"/>
</dbReference>
<evidence type="ECO:0000313" key="3">
    <source>
        <dbReference type="Proteomes" id="UP001139068"/>
    </source>
</evidence>
<evidence type="ECO:0000256" key="1">
    <source>
        <dbReference type="SAM" id="Phobius"/>
    </source>
</evidence>
<feature type="transmembrane region" description="Helical" evidence="1">
    <location>
        <begin position="15"/>
        <end position="38"/>
    </location>
</feature>
<dbReference type="EMBL" id="JAIVFL010000001">
    <property type="protein sequence ID" value="MCI4675857.1"/>
    <property type="molecule type" value="Genomic_DNA"/>
</dbReference>
<dbReference type="Proteomes" id="UP001139068">
    <property type="component" value="Unassembled WGS sequence"/>
</dbReference>
<keyword evidence="1" id="KW-1133">Transmembrane helix</keyword>
<keyword evidence="1" id="KW-0812">Transmembrane</keyword>
<gene>
    <name evidence="2" type="ORF">K9U37_13615</name>
</gene>
<comment type="caution">
    <text evidence="2">The sequence shown here is derived from an EMBL/GenBank/DDBJ whole genome shotgun (WGS) entry which is preliminary data.</text>
</comment>
<accession>A0ABS9YXK7</accession>
<sequence length="153" mass="15921">MGNHHGDRRGNRSPLLWAAALIAAGVAIVAIAVATGALELGKSGDSAPSAEQSAQQRCESDVVKRLVSPAKATISDSRTETSSLDAEGRDFSSLTASEPLKGVDISRITVLNVSGVVNAPSEVGSTIQDHFDCRAYFVDGALAHTLVVFDHAH</sequence>
<protein>
    <recommendedName>
        <fullName evidence="4">LytR/CpsA/Psr regulator C-terminal domain-containing protein</fullName>
    </recommendedName>
</protein>
<name>A0ABS9YXK7_9MYCO</name>
<organism evidence="2 3">
    <name type="scientific">Candidatus Mycolicibacterium alkanivorans</name>
    <dbReference type="NCBI Taxonomy" id="2954114"/>
    <lineage>
        <taxon>Bacteria</taxon>
        <taxon>Bacillati</taxon>
        <taxon>Actinomycetota</taxon>
        <taxon>Actinomycetes</taxon>
        <taxon>Mycobacteriales</taxon>
        <taxon>Mycobacteriaceae</taxon>
        <taxon>Mycolicibacterium</taxon>
    </lineage>
</organism>
<proteinExistence type="predicted"/>
<evidence type="ECO:0008006" key="4">
    <source>
        <dbReference type="Google" id="ProtNLM"/>
    </source>
</evidence>
<evidence type="ECO:0000313" key="2">
    <source>
        <dbReference type="EMBL" id="MCI4675857.1"/>
    </source>
</evidence>